<evidence type="ECO:0008006" key="3">
    <source>
        <dbReference type="Google" id="ProtNLM"/>
    </source>
</evidence>
<dbReference type="eggNOG" id="COG2380">
    <property type="taxonomic scope" value="Bacteria"/>
</dbReference>
<dbReference type="HOGENOM" id="CLU_715414_0_0_10"/>
<proteinExistence type="predicted"/>
<dbReference type="Proteomes" id="UP000008718">
    <property type="component" value="Chromosome"/>
</dbReference>
<reference evidence="1 2" key="2">
    <citation type="journal article" date="2011" name="Stand. Genomic Sci.">
        <title>Complete genome sequence of Paludibacter propionicigenes type strain (WB4).</title>
        <authorList>
            <person name="Gronow S."/>
            <person name="Munk C."/>
            <person name="Lapidus A."/>
            <person name="Nolan M."/>
            <person name="Lucas S."/>
            <person name="Hammon N."/>
            <person name="Deshpande S."/>
            <person name="Cheng J.F."/>
            <person name="Tapia R."/>
            <person name="Han C."/>
            <person name="Goodwin L."/>
            <person name="Pitluck S."/>
            <person name="Liolios K."/>
            <person name="Ivanova N."/>
            <person name="Mavromatis K."/>
            <person name="Mikhailova N."/>
            <person name="Pati A."/>
            <person name="Chen A."/>
            <person name="Palaniappan K."/>
            <person name="Land M."/>
            <person name="Hauser L."/>
            <person name="Chang Y.J."/>
            <person name="Jeffries C.D."/>
            <person name="Brambilla E."/>
            <person name="Rohde M."/>
            <person name="Goker M."/>
            <person name="Detter J.C."/>
            <person name="Woyke T."/>
            <person name="Bristow J."/>
            <person name="Eisen J.A."/>
            <person name="Markowitz V."/>
            <person name="Hugenholtz P."/>
            <person name="Kyrpides N.C."/>
            <person name="Klenk H.P."/>
        </authorList>
    </citation>
    <scope>NUCLEOTIDE SEQUENCE [LARGE SCALE GENOMIC DNA]</scope>
    <source>
        <strain evidence="2">DSM 17365 / JCM 13257 / WB4</strain>
    </source>
</reference>
<dbReference type="STRING" id="694427.Palpr_0572"/>
<evidence type="ECO:0000313" key="2">
    <source>
        <dbReference type="Proteomes" id="UP000008718"/>
    </source>
</evidence>
<name>E4T1Y6_PALPW</name>
<reference key="1">
    <citation type="submission" date="2010-11" db="EMBL/GenBank/DDBJ databases">
        <title>The complete genome of Paludibacter propionicigenes DSM 17365.</title>
        <authorList>
            <consortium name="US DOE Joint Genome Institute (JGI-PGF)"/>
            <person name="Lucas S."/>
            <person name="Copeland A."/>
            <person name="Lapidus A."/>
            <person name="Bruce D."/>
            <person name="Goodwin L."/>
            <person name="Pitluck S."/>
            <person name="Kyrpides N."/>
            <person name="Mavromatis K."/>
            <person name="Ivanova N."/>
            <person name="Munk A.C."/>
            <person name="Brettin T."/>
            <person name="Detter J.C."/>
            <person name="Han C."/>
            <person name="Tapia R."/>
            <person name="Land M."/>
            <person name="Hauser L."/>
            <person name="Markowitz V."/>
            <person name="Cheng J.-F."/>
            <person name="Hugenholtz P."/>
            <person name="Woyke T."/>
            <person name="Wu D."/>
            <person name="Gronow S."/>
            <person name="Wellnitz S."/>
            <person name="Brambilla E."/>
            <person name="Klenk H.-P."/>
            <person name="Eisen J.A."/>
        </authorList>
    </citation>
    <scope>NUCLEOTIDE SEQUENCE</scope>
    <source>
        <strain>WB4</strain>
    </source>
</reference>
<dbReference type="AlphaFoldDB" id="E4T1Y6"/>
<organism evidence="1 2">
    <name type="scientific">Paludibacter propionicigenes (strain DSM 17365 / JCM 13257 / WB4)</name>
    <dbReference type="NCBI Taxonomy" id="694427"/>
    <lineage>
        <taxon>Bacteria</taxon>
        <taxon>Pseudomonadati</taxon>
        <taxon>Bacteroidota</taxon>
        <taxon>Bacteroidia</taxon>
        <taxon>Bacteroidales</taxon>
        <taxon>Paludibacteraceae</taxon>
        <taxon>Paludibacter</taxon>
    </lineage>
</organism>
<dbReference type="SUPFAM" id="SSF53098">
    <property type="entry name" value="Ribonuclease H-like"/>
    <property type="match status" value="1"/>
</dbReference>
<dbReference type="EMBL" id="CP002345">
    <property type="protein sequence ID" value="ADQ78730.1"/>
    <property type="molecule type" value="Genomic_DNA"/>
</dbReference>
<accession>E4T1Y6</accession>
<evidence type="ECO:0000313" key="1">
    <source>
        <dbReference type="EMBL" id="ADQ78730.1"/>
    </source>
</evidence>
<keyword evidence="2" id="KW-1185">Reference proteome</keyword>
<dbReference type="KEGG" id="ppn:Palpr_0572"/>
<dbReference type="InterPro" id="IPR012337">
    <property type="entry name" value="RNaseH-like_sf"/>
</dbReference>
<dbReference type="RefSeq" id="WP_013444099.1">
    <property type="nucleotide sequence ID" value="NC_014734.1"/>
</dbReference>
<dbReference type="OrthoDB" id="1791270at2"/>
<sequence length="386" mass="44744">MEKLLQFISRETKGECYRSFKFCHDILAMPSIAYEDKPNEKINLKEYGETENSPYTRDLTKKIKQFEGTAPLFRYFLDGTRRTYKIDDIEYQKKVFPIIAGQIGVGCCERVDSSTFRKVELEHNLVLSLPSYAYADGHKPELFFNSLTDKINQIGSLKRYNLIFSKILPYDSNKLPVGETYENKGIAKIQSEMIDSEKKIVAKLTSRNLLNQDNYLIKDGSLQYKAMKTGDFREISKIRNNYRCVIGVSKQFNPELLKDKNDKSNASVIAHLPLFHRTPAFMYAPGEQFGDARFAVWYVRIRDSKFTDTPFSGVLKIEKMLMTGNESENGLETDEVDLISLNVIRERNPVCYGSDNRWANHLYPVYLTEKFIKSQYISDLHFLNLF</sequence>
<protein>
    <recommendedName>
        <fullName evidence="3">NurA domain-containing protein</fullName>
    </recommendedName>
</protein>
<gene>
    <name evidence="1" type="ordered locus">Palpr_0572</name>
</gene>